<dbReference type="OrthoDB" id="5366220at2"/>
<evidence type="ECO:0000313" key="2">
    <source>
        <dbReference type="Proteomes" id="UP000238937"/>
    </source>
</evidence>
<reference evidence="1 2" key="1">
    <citation type="submission" date="2018-03" db="EMBL/GenBank/DDBJ databases">
        <title>The ancient ancestry and fast evolution of plastids.</title>
        <authorList>
            <person name="Moore K.R."/>
            <person name="Magnabosco C."/>
            <person name="Momper L."/>
            <person name="Gold D.A."/>
            <person name="Bosak T."/>
            <person name="Fournier G.P."/>
        </authorList>
    </citation>
    <scope>NUCLEOTIDE SEQUENCE [LARGE SCALE GENOMIC DNA]</scope>
    <source>
        <strain evidence="1 2">CCALA 037</strain>
    </source>
</reference>
<dbReference type="Gene3D" id="3.30.460.40">
    <property type="match status" value="1"/>
</dbReference>
<accession>A0A2T1GD98</accession>
<keyword evidence="2" id="KW-1185">Reference proteome</keyword>
<dbReference type="InterPro" id="IPR039498">
    <property type="entry name" value="NTP_transf_5"/>
</dbReference>
<proteinExistence type="predicted"/>
<dbReference type="AlphaFoldDB" id="A0A2T1GD98"/>
<evidence type="ECO:0000313" key="1">
    <source>
        <dbReference type="EMBL" id="PSB55396.1"/>
    </source>
</evidence>
<dbReference type="Pfam" id="PF14907">
    <property type="entry name" value="NTP_transf_5"/>
    <property type="match status" value="1"/>
</dbReference>
<dbReference type="Proteomes" id="UP000238937">
    <property type="component" value="Unassembled WGS sequence"/>
</dbReference>
<protein>
    <recommendedName>
        <fullName evidence="3">Nucleotidyltransferase family protein</fullName>
    </recommendedName>
</protein>
<gene>
    <name evidence="1" type="ORF">C7B77_15145</name>
</gene>
<comment type="caution">
    <text evidence="1">The sequence shown here is derived from an EMBL/GenBank/DDBJ whole genome shotgun (WGS) entry which is preliminary data.</text>
</comment>
<name>A0A2T1GD98_9CYAN</name>
<organism evidence="1 2">
    <name type="scientific">Chamaesiphon polymorphus CCALA 037</name>
    <dbReference type="NCBI Taxonomy" id="2107692"/>
    <lineage>
        <taxon>Bacteria</taxon>
        <taxon>Bacillati</taxon>
        <taxon>Cyanobacteriota</taxon>
        <taxon>Cyanophyceae</taxon>
        <taxon>Gomontiellales</taxon>
        <taxon>Chamaesiphonaceae</taxon>
        <taxon>Chamaesiphon</taxon>
    </lineage>
</organism>
<dbReference type="RefSeq" id="WP_106306316.1">
    <property type="nucleotide sequence ID" value="NZ_PVWO01000189.1"/>
</dbReference>
<evidence type="ECO:0008006" key="3">
    <source>
        <dbReference type="Google" id="ProtNLM"/>
    </source>
</evidence>
<sequence length="412" mass="47939">MTLAATPILTLTDLDSPQRLEVELLLCCSHTHPSPEQVSRIQELVERPLDWNYIYDRANHHHILPLLDRQLQNSKPDAIPIEILERIRTNFNENFQRNLCLTAELIKLSQLFETQQVPMLTFKGPVLAQIAYGNLALRQFVDIDILVAEADVIGASKLLIDRGYEPQFKLTDRQLAISATLQNEQWFWHEGKQICVDLHWSILPKHYSFTPDPQTLWNKIDRVQFGDREIETLTPEHLLLFLCAHGAKHNWWRLYWICDIAELLRTHPDLDWEYIDRVSGRFGTRRMLLLGLYLANKLLDVPLPEAQLTQLASDPQLPLLFTEIQDRLFPVPNTDGKAIAADDSGWTWRDYGIYRSTITSLGDRVWYWVDAISTPTPLEWQIVTLSPPLFPLYYLIRIVRLSLKYIFRIGDV</sequence>
<dbReference type="EMBL" id="PVWO01000189">
    <property type="protein sequence ID" value="PSB55396.1"/>
    <property type="molecule type" value="Genomic_DNA"/>
</dbReference>